<dbReference type="InterPro" id="IPR020084">
    <property type="entry name" value="NUDIX_hydrolase_CS"/>
</dbReference>
<dbReference type="InterPro" id="IPR015797">
    <property type="entry name" value="NUDIX_hydrolase-like_dom_sf"/>
</dbReference>
<reference evidence="6 7" key="1">
    <citation type="submission" date="2019-09" db="EMBL/GenBank/DDBJ databases">
        <title>Draft genome sequence of the thermophilic Saccharopolyspora hirsuta VKM Ac-666T.</title>
        <authorList>
            <person name="Lobastova T.G."/>
            <person name="Fokina V."/>
            <person name="Bragin E.Y."/>
            <person name="Shtratnikova V.Y."/>
            <person name="Starodumova I.P."/>
            <person name="Tarlachkov S.V."/>
            <person name="Donova M.V."/>
        </authorList>
    </citation>
    <scope>NUCLEOTIDE SEQUENCE [LARGE SCALE GENOMIC DNA]</scope>
    <source>
        <strain evidence="6 7">VKM Ac-666</strain>
    </source>
</reference>
<comment type="caution">
    <text evidence="6">The sequence shown here is derived from an EMBL/GenBank/DDBJ whole genome shotgun (WGS) entry which is preliminary data.</text>
</comment>
<evidence type="ECO:0000256" key="4">
    <source>
        <dbReference type="RuleBase" id="RU003476"/>
    </source>
</evidence>
<dbReference type="PANTHER" id="PTHR43046">
    <property type="entry name" value="GDP-MANNOSE MANNOSYL HYDROLASE"/>
    <property type="match status" value="1"/>
</dbReference>
<evidence type="ECO:0000313" key="6">
    <source>
        <dbReference type="EMBL" id="KAA5837135.1"/>
    </source>
</evidence>
<keyword evidence="3 4" id="KW-0378">Hydrolase</keyword>
<dbReference type="InterPro" id="IPR000086">
    <property type="entry name" value="NUDIX_hydrolase_dom"/>
</dbReference>
<accession>A0A5M7CFB1</accession>
<dbReference type="GO" id="GO:0016787">
    <property type="term" value="F:hydrolase activity"/>
    <property type="evidence" value="ECO:0007669"/>
    <property type="project" value="UniProtKB-KW"/>
</dbReference>
<keyword evidence="7" id="KW-1185">Reference proteome</keyword>
<dbReference type="InterPro" id="IPR020476">
    <property type="entry name" value="Nudix_hydrolase"/>
</dbReference>
<dbReference type="Gene3D" id="3.90.79.10">
    <property type="entry name" value="Nucleoside Triphosphate Pyrophosphohydrolase"/>
    <property type="match status" value="1"/>
</dbReference>
<evidence type="ECO:0000256" key="2">
    <source>
        <dbReference type="ARBA" id="ARBA00005582"/>
    </source>
</evidence>
<dbReference type="PROSITE" id="PS51462">
    <property type="entry name" value="NUDIX"/>
    <property type="match status" value="1"/>
</dbReference>
<dbReference type="OrthoDB" id="9801098at2"/>
<dbReference type="PROSITE" id="PS00893">
    <property type="entry name" value="NUDIX_BOX"/>
    <property type="match status" value="1"/>
</dbReference>
<evidence type="ECO:0000259" key="5">
    <source>
        <dbReference type="PROSITE" id="PS51462"/>
    </source>
</evidence>
<name>A0A5M7CFB1_SACHI</name>
<dbReference type="AlphaFoldDB" id="A0A5M7CFB1"/>
<feature type="domain" description="Nudix hydrolase" evidence="5">
    <location>
        <begin position="24"/>
        <end position="148"/>
    </location>
</feature>
<evidence type="ECO:0000313" key="7">
    <source>
        <dbReference type="Proteomes" id="UP000323946"/>
    </source>
</evidence>
<gene>
    <name evidence="6" type="ORF">F1721_04790</name>
</gene>
<evidence type="ECO:0000256" key="3">
    <source>
        <dbReference type="ARBA" id="ARBA00022801"/>
    </source>
</evidence>
<organism evidence="6 7">
    <name type="scientific">Saccharopolyspora hirsuta</name>
    <dbReference type="NCBI Taxonomy" id="1837"/>
    <lineage>
        <taxon>Bacteria</taxon>
        <taxon>Bacillati</taxon>
        <taxon>Actinomycetota</taxon>
        <taxon>Actinomycetes</taxon>
        <taxon>Pseudonocardiales</taxon>
        <taxon>Pseudonocardiaceae</taxon>
        <taxon>Saccharopolyspora</taxon>
    </lineage>
</organism>
<evidence type="ECO:0000256" key="1">
    <source>
        <dbReference type="ARBA" id="ARBA00001946"/>
    </source>
</evidence>
<sequence length="151" mass="16563">MCRRRPGSVRKHEDVPEAKFSAPGVIRAVGLVRFADRKLLLVRAGYQDAFYLPGGKIDPGETEVQALHREIREELGVGLVGADFYRRYETDAVGQGEGVQVSLSCYSGELDGEPEPAAEIAELAWMTREEYLARPVTAPAIVALYADLDPS</sequence>
<comment type="cofactor">
    <cofactor evidence="1">
        <name>Mg(2+)</name>
        <dbReference type="ChEBI" id="CHEBI:18420"/>
    </cofactor>
</comment>
<dbReference type="SUPFAM" id="SSF55811">
    <property type="entry name" value="Nudix"/>
    <property type="match status" value="1"/>
</dbReference>
<dbReference type="Pfam" id="PF00293">
    <property type="entry name" value="NUDIX"/>
    <property type="match status" value="1"/>
</dbReference>
<dbReference type="EMBL" id="VWPH01000002">
    <property type="protein sequence ID" value="KAA5837135.1"/>
    <property type="molecule type" value="Genomic_DNA"/>
</dbReference>
<protein>
    <submittedName>
        <fullName evidence="6">NUDIX domain-containing protein</fullName>
    </submittedName>
</protein>
<comment type="similarity">
    <text evidence="2 4">Belongs to the Nudix hydrolase family.</text>
</comment>
<dbReference type="PANTHER" id="PTHR43046:SF14">
    <property type="entry name" value="MUTT_NUDIX FAMILY PROTEIN"/>
    <property type="match status" value="1"/>
</dbReference>
<dbReference type="CDD" id="cd04690">
    <property type="entry name" value="NUDIX_Hydrolase"/>
    <property type="match status" value="1"/>
</dbReference>
<dbReference type="PRINTS" id="PR00502">
    <property type="entry name" value="NUDIXFAMILY"/>
</dbReference>
<proteinExistence type="inferred from homology"/>
<dbReference type="Proteomes" id="UP000323946">
    <property type="component" value="Unassembled WGS sequence"/>
</dbReference>